<dbReference type="PANTHER" id="PTHR30408:SF13">
    <property type="entry name" value="TYPE I RESTRICTION ENZYME HINDI SPECIFICITY SUBUNIT"/>
    <property type="match status" value="1"/>
</dbReference>
<dbReference type="EMBL" id="MN739509">
    <property type="protein sequence ID" value="QHT09253.1"/>
    <property type="molecule type" value="Genomic_DNA"/>
</dbReference>
<dbReference type="InterPro" id="IPR044946">
    <property type="entry name" value="Restrct_endonuc_typeI_TRD_sf"/>
</dbReference>
<feature type="domain" description="Type I restriction modification DNA specificity" evidence="5">
    <location>
        <begin position="624"/>
        <end position="779"/>
    </location>
</feature>
<name>A0A6C0CYD7_9ZZZZ</name>
<dbReference type="PROSITE" id="PS00092">
    <property type="entry name" value="N6_MTASE"/>
    <property type="match status" value="1"/>
</dbReference>
<keyword evidence="3" id="KW-0238">DNA-binding</keyword>
<dbReference type="InterPro" id="IPR038333">
    <property type="entry name" value="T1MK-like_N_sf"/>
</dbReference>
<organism evidence="6">
    <name type="scientific">viral metagenome</name>
    <dbReference type="NCBI Taxonomy" id="1070528"/>
    <lineage>
        <taxon>unclassified sequences</taxon>
        <taxon>metagenomes</taxon>
        <taxon>organismal metagenomes</taxon>
    </lineage>
</organism>
<evidence type="ECO:0000313" key="6">
    <source>
        <dbReference type="EMBL" id="QHT09253.1"/>
    </source>
</evidence>
<evidence type="ECO:0000256" key="4">
    <source>
        <dbReference type="SAM" id="Coils"/>
    </source>
</evidence>
<dbReference type="AlphaFoldDB" id="A0A6C0CYD7"/>
<dbReference type="SUPFAM" id="SSF53335">
    <property type="entry name" value="S-adenosyl-L-methionine-dependent methyltransferases"/>
    <property type="match status" value="1"/>
</dbReference>
<dbReference type="InterPro" id="IPR000055">
    <property type="entry name" value="Restrct_endonuc_typeI_TRD"/>
</dbReference>
<reference evidence="6" key="1">
    <citation type="journal article" date="2020" name="Nature">
        <title>Giant virus diversity and host interactions through global metagenomics.</title>
        <authorList>
            <person name="Schulz F."/>
            <person name="Roux S."/>
            <person name="Paez-Espino D."/>
            <person name="Jungbluth S."/>
            <person name="Walsh D.A."/>
            <person name="Denef V.J."/>
            <person name="McMahon K.D."/>
            <person name="Konstantinidis K.T."/>
            <person name="Eloe-Fadrosh E.A."/>
            <person name="Kyrpides N.C."/>
            <person name="Woyke T."/>
        </authorList>
    </citation>
    <scope>NUCLEOTIDE SEQUENCE</scope>
    <source>
        <strain evidence="6">GVMAG-M-3300023110-24</strain>
    </source>
</reference>
<evidence type="ECO:0000256" key="3">
    <source>
        <dbReference type="ARBA" id="ARBA00023125"/>
    </source>
</evidence>
<dbReference type="Gene3D" id="1.20.1260.30">
    <property type="match status" value="1"/>
</dbReference>
<sequence length="962" mass="111763">MPKITNTKYMCAICDEEHSKKSVNNNHIKSEKHLKNCEILKLKLQMKEKDDILIDYPEFLDDVEKFDNKSDLINTIIKDKSSIKIQTVINNNSDDHNDNNYDLNIGIDSREEIKNRIHSLHNFLRNNGAGYGMNALKMFSLFYGLKKIEDEENDFKIFDKTGLPNECKFSEIKKDFNENSELAFNNLTKEDGIMSNIYDNENVCKLLECNISRQIKPNTLKYLINQVDELYKIEKSQNFQLAGKIYEYFIGRDQTAISELGAYFTDRHITTYIYDEVLKPTLDEHGHVREMIDMFGGSGGFTLGYMDYLIKNFNINWGENQNRISHYDMNADVVQYAMLEYLCLTGEFASEDLFNDFNSFTKDFNKKYYYVITNPPYGGDSVEKTVNIQIMDLIKKEITQYFKDNYKIKTMANLKKIKITENEKNKVKQFNYYSKEIKKFEKEEAAKNVSLITSSDQLQNYGKELVKYGLKPENCKDKESVSLLLMMVVLEEGGTAVGVLKEGVFFAPKYAHVRKALIENFKVEKIVSVDANQFENTTTKTSIIKFSNTGKTERIEFFDLTVDKEENFELKENENGTYEIDKIKDRITGVKENYLTFASYEDIVENDYTLNHKKYNIKEIVPGDDFKLSELGDITEFLPKSKRLASFATEDGEYRYYSSGQNILKCNEADYNQKSIIIGHSGDGCIFLDNKYSTLLTNHILTAENLYLEYIYYYLKSDYNRFYKESYDGSTVQNTSDNNIKKFKIPIPKSEDKIIEWVDKISEPYNKVIENKNKLKELEEQVKQDIQNMIDSNDCDDVKLGNLCDIRSGKPINKENRKGTKYPYYASNGIVGFVNNYLFNGKFIICAQDGSIGATYLVNNKFYASNHVWILDLKCNNLINFVYNILKYFTDYKKLTGGSVIPKLNKDMLSNLKIKIPKDKSLIDSLNPTFNEIDSLNEEIPKQEKLYQQYLNELKSEAIKED</sequence>
<keyword evidence="4" id="KW-0175">Coiled coil</keyword>
<feature type="coiled-coil region" evidence="4">
    <location>
        <begin position="765"/>
        <end position="792"/>
    </location>
</feature>
<dbReference type="GO" id="GO:0032259">
    <property type="term" value="P:methylation"/>
    <property type="evidence" value="ECO:0007669"/>
    <property type="project" value="InterPro"/>
</dbReference>
<proteinExistence type="inferred from homology"/>
<evidence type="ECO:0000259" key="5">
    <source>
        <dbReference type="Pfam" id="PF01420"/>
    </source>
</evidence>
<dbReference type="InterPro" id="IPR029063">
    <property type="entry name" value="SAM-dependent_MTases_sf"/>
</dbReference>
<dbReference type="InterPro" id="IPR002052">
    <property type="entry name" value="DNA_methylase_N6_adenine_CS"/>
</dbReference>
<accession>A0A6C0CYD7</accession>
<protein>
    <recommendedName>
        <fullName evidence="5">Type I restriction modification DNA specificity domain-containing protein</fullName>
    </recommendedName>
</protein>
<dbReference type="Pfam" id="PF01420">
    <property type="entry name" value="Methylase_S"/>
    <property type="match status" value="2"/>
</dbReference>
<evidence type="ECO:0000256" key="1">
    <source>
        <dbReference type="ARBA" id="ARBA00010923"/>
    </source>
</evidence>
<dbReference type="InterPro" id="IPR052021">
    <property type="entry name" value="Type-I_RS_S_subunit"/>
</dbReference>
<dbReference type="Gene3D" id="3.40.50.150">
    <property type="entry name" value="Vaccinia Virus protein VP39"/>
    <property type="match status" value="1"/>
</dbReference>
<dbReference type="Gene3D" id="3.90.220.20">
    <property type="entry name" value="DNA methylase specificity domains"/>
    <property type="match status" value="2"/>
</dbReference>
<dbReference type="SUPFAM" id="SSF116734">
    <property type="entry name" value="DNA methylase specificity domain"/>
    <property type="match status" value="2"/>
</dbReference>
<dbReference type="GO" id="GO:0009307">
    <property type="term" value="P:DNA restriction-modification system"/>
    <property type="evidence" value="ECO:0007669"/>
    <property type="project" value="UniProtKB-KW"/>
</dbReference>
<keyword evidence="2" id="KW-0680">Restriction system</keyword>
<evidence type="ECO:0000256" key="2">
    <source>
        <dbReference type="ARBA" id="ARBA00022747"/>
    </source>
</evidence>
<comment type="similarity">
    <text evidence="1">Belongs to the type-I restriction system S methylase family.</text>
</comment>
<dbReference type="GO" id="GO:0008168">
    <property type="term" value="F:methyltransferase activity"/>
    <property type="evidence" value="ECO:0007669"/>
    <property type="project" value="InterPro"/>
</dbReference>
<dbReference type="GO" id="GO:0003677">
    <property type="term" value="F:DNA binding"/>
    <property type="evidence" value="ECO:0007669"/>
    <property type="project" value="UniProtKB-KW"/>
</dbReference>
<feature type="domain" description="Type I restriction modification DNA specificity" evidence="5">
    <location>
        <begin position="795"/>
        <end position="931"/>
    </location>
</feature>
<dbReference type="PANTHER" id="PTHR30408">
    <property type="entry name" value="TYPE-1 RESTRICTION ENZYME ECOKI SPECIFICITY PROTEIN"/>
    <property type="match status" value="1"/>
</dbReference>